<sequence>MSSYLHLTRTRTRDRTPDDDYYSRPLVRCNSNKRQRNITLSDDDDDGHDDYPYSSNHKPVRPSRALTVRDQPTQLERYNIWSDNRCTSLDEERHRSYETRRMHKHILDRHCPTDDEEAEFRLKINAALSRPRSSHHRHLSPTFRSKATWVDEDWVTRARSTSRERSRTRRDSFWGDVEEKEKESEEERWSRYRRVQTTKEAEWRPLSGWRRRRIIMED</sequence>
<accession>A0A6A5KF78</accession>
<feature type="compositionally biased region" description="Basic and acidic residues" evidence="1">
    <location>
        <begin position="11"/>
        <end position="22"/>
    </location>
</feature>
<proteinExistence type="predicted"/>
<reference evidence="2" key="1">
    <citation type="submission" date="2020-01" db="EMBL/GenBank/DDBJ databases">
        <authorList>
            <consortium name="DOE Joint Genome Institute"/>
            <person name="Haridas S."/>
            <person name="Albert R."/>
            <person name="Binder M."/>
            <person name="Bloem J."/>
            <person name="Labutti K."/>
            <person name="Salamov A."/>
            <person name="Andreopoulos B."/>
            <person name="Baker S.E."/>
            <person name="Barry K."/>
            <person name="Bills G."/>
            <person name="Bluhm B.H."/>
            <person name="Cannon C."/>
            <person name="Castanera R."/>
            <person name="Culley D.E."/>
            <person name="Daum C."/>
            <person name="Ezra D."/>
            <person name="Gonzalez J.B."/>
            <person name="Henrissat B."/>
            <person name="Kuo A."/>
            <person name="Liang C."/>
            <person name="Lipzen A."/>
            <person name="Lutzoni F."/>
            <person name="Magnuson J."/>
            <person name="Mondo S."/>
            <person name="Nolan M."/>
            <person name="Ohm R."/>
            <person name="Pangilinan J."/>
            <person name="Park H.-J."/>
            <person name="Ramirez L."/>
            <person name="Alfaro M."/>
            <person name="Sun H."/>
            <person name="Tritt A."/>
            <person name="Yoshinaga Y."/>
            <person name="Zwiers L.-H."/>
            <person name="Turgeon B.G."/>
            <person name="Goodwin S.B."/>
            <person name="Spatafora J.W."/>
            <person name="Crous P.W."/>
            <person name="Grigoriev I.V."/>
        </authorList>
    </citation>
    <scope>NUCLEOTIDE SEQUENCE</scope>
    <source>
        <strain evidence="2">P77</strain>
    </source>
</reference>
<evidence type="ECO:0000313" key="2">
    <source>
        <dbReference type="EMBL" id="KAF1834167.1"/>
    </source>
</evidence>
<dbReference type="Proteomes" id="UP000800040">
    <property type="component" value="Unassembled WGS sequence"/>
</dbReference>
<keyword evidence="3" id="KW-1185">Reference proteome</keyword>
<name>A0A6A5KF78_9PLEO</name>
<dbReference type="EMBL" id="ML975306">
    <property type="protein sequence ID" value="KAF1834167.1"/>
    <property type="molecule type" value="Genomic_DNA"/>
</dbReference>
<gene>
    <name evidence="2" type="ORF">BDW02DRAFT_569308</name>
</gene>
<feature type="region of interest" description="Disordered" evidence="1">
    <location>
        <begin position="1"/>
        <end position="62"/>
    </location>
</feature>
<dbReference type="AlphaFoldDB" id="A0A6A5KF78"/>
<dbReference type="OrthoDB" id="3796623at2759"/>
<protein>
    <submittedName>
        <fullName evidence="2">Uncharacterized protein</fullName>
    </submittedName>
</protein>
<feature type="compositionally biased region" description="Basic and acidic residues" evidence="1">
    <location>
        <begin position="177"/>
        <end position="190"/>
    </location>
</feature>
<feature type="region of interest" description="Disordered" evidence="1">
    <location>
        <begin position="177"/>
        <end position="198"/>
    </location>
</feature>
<evidence type="ECO:0000313" key="3">
    <source>
        <dbReference type="Proteomes" id="UP000800040"/>
    </source>
</evidence>
<organism evidence="2 3">
    <name type="scientific">Decorospora gaudefroyi</name>
    <dbReference type="NCBI Taxonomy" id="184978"/>
    <lineage>
        <taxon>Eukaryota</taxon>
        <taxon>Fungi</taxon>
        <taxon>Dikarya</taxon>
        <taxon>Ascomycota</taxon>
        <taxon>Pezizomycotina</taxon>
        <taxon>Dothideomycetes</taxon>
        <taxon>Pleosporomycetidae</taxon>
        <taxon>Pleosporales</taxon>
        <taxon>Pleosporineae</taxon>
        <taxon>Pleosporaceae</taxon>
        <taxon>Decorospora</taxon>
    </lineage>
</organism>
<evidence type="ECO:0000256" key="1">
    <source>
        <dbReference type="SAM" id="MobiDB-lite"/>
    </source>
</evidence>